<organism evidence="2 3">
    <name type="scientific">Austropuccinia psidii MF-1</name>
    <dbReference type="NCBI Taxonomy" id="1389203"/>
    <lineage>
        <taxon>Eukaryota</taxon>
        <taxon>Fungi</taxon>
        <taxon>Dikarya</taxon>
        <taxon>Basidiomycota</taxon>
        <taxon>Pucciniomycotina</taxon>
        <taxon>Pucciniomycetes</taxon>
        <taxon>Pucciniales</taxon>
        <taxon>Sphaerophragmiaceae</taxon>
        <taxon>Austropuccinia</taxon>
    </lineage>
</organism>
<proteinExistence type="predicted"/>
<evidence type="ECO:0000256" key="1">
    <source>
        <dbReference type="SAM" id="MobiDB-lite"/>
    </source>
</evidence>
<protein>
    <recommendedName>
        <fullName evidence="4">DUF4219 domain-containing protein</fullName>
    </recommendedName>
</protein>
<evidence type="ECO:0000313" key="2">
    <source>
        <dbReference type="EMBL" id="MBW0478763.1"/>
    </source>
</evidence>
<evidence type="ECO:0008006" key="4">
    <source>
        <dbReference type="Google" id="ProtNLM"/>
    </source>
</evidence>
<keyword evidence="3" id="KW-1185">Reference proteome</keyword>
<dbReference type="AlphaFoldDB" id="A0A9Q3GSR2"/>
<dbReference type="EMBL" id="AVOT02005313">
    <property type="protein sequence ID" value="MBW0478763.1"/>
    <property type="molecule type" value="Genomic_DNA"/>
</dbReference>
<gene>
    <name evidence="2" type="ORF">O181_018478</name>
</gene>
<accession>A0A9Q3GSR2</accession>
<feature type="region of interest" description="Disordered" evidence="1">
    <location>
        <begin position="235"/>
        <end position="260"/>
    </location>
</feature>
<dbReference type="OrthoDB" id="7548346at2759"/>
<evidence type="ECO:0000313" key="3">
    <source>
        <dbReference type="Proteomes" id="UP000765509"/>
    </source>
</evidence>
<feature type="compositionally biased region" description="Basic and acidic residues" evidence="1">
    <location>
        <begin position="242"/>
        <end position="256"/>
    </location>
</feature>
<reference evidence="2" key="1">
    <citation type="submission" date="2021-03" db="EMBL/GenBank/DDBJ databases">
        <title>Draft genome sequence of rust myrtle Austropuccinia psidii MF-1, a brazilian biotype.</title>
        <authorList>
            <person name="Quecine M.C."/>
            <person name="Pachon D.M.R."/>
            <person name="Bonatelli M.L."/>
            <person name="Correr F.H."/>
            <person name="Franceschini L.M."/>
            <person name="Leite T.F."/>
            <person name="Margarido G.R.A."/>
            <person name="Almeida C.A."/>
            <person name="Ferrarezi J.A."/>
            <person name="Labate C.A."/>
        </authorList>
    </citation>
    <scope>NUCLEOTIDE SEQUENCE</scope>
    <source>
        <strain evidence="2">MF-1</strain>
    </source>
</reference>
<name>A0A9Q3GSR2_9BASI</name>
<comment type="caution">
    <text evidence="2">The sequence shown here is derived from an EMBL/GenBank/DDBJ whole genome shotgun (WGS) entry which is preliminary data.</text>
</comment>
<sequence length="279" mass="32137">MPERLGNNINHVPILDGQNFPLWSILINIELSARVLHEVCSLDLSSTAYPSTISSWNQLNVEAVQLILRRLHPEIIFTVVNANTVKNTKLLWTKIHEKFASQTVTNRGRTWVQWECLHFNGNIEEYVKECSNILFDIADIRIIMPPDIMAYSILGKISRDSNAYDHVIDSMVLTMNSLINPQLVLDKLSELVQHKNTKDTFQKGIKTEKMDNSALLTNSSEYPYKLTYVCRDGKNNPKNTTHKPENCWAEHPELRPPPRIKNKKNLQKLRPIKLALKPY</sequence>
<dbReference type="Proteomes" id="UP000765509">
    <property type="component" value="Unassembled WGS sequence"/>
</dbReference>